<accession>A0AAV7U4F7</accession>
<gene>
    <name evidence="2" type="ORF">NDU88_000597</name>
</gene>
<keyword evidence="3" id="KW-1185">Reference proteome</keyword>
<dbReference type="EMBL" id="JANPWB010000005">
    <property type="protein sequence ID" value="KAJ1183783.1"/>
    <property type="molecule type" value="Genomic_DNA"/>
</dbReference>
<comment type="caution">
    <text evidence="2">The sequence shown here is derived from an EMBL/GenBank/DDBJ whole genome shotgun (WGS) entry which is preliminary data.</text>
</comment>
<evidence type="ECO:0008006" key="4">
    <source>
        <dbReference type="Google" id="ProtNLM"/>
    </source>
</evidence>
<organism evidence="2 3">
    <name type="scientific">Pleurodeles waltl</name>
    <name type="common">Iberian ribbed newt</name>
    <dbReference type="NCBI Taxonomy" id="8319"/>
    <lineage>
        <taxon>Eukaryota</taxon>
        <taxon>Metazoa</taxon>
        <taxon>Chordata</taxon>
        <taxon>Craniata</taxon>
        <taxon>Vertebrata</taxon>
        <taxon>Euteleostomi</taxon>
        <taxon>Amphibia</taxon>
        <taxon>Batrachia</taxon>
        <taxon>Caudata</taxon>
        <taxon>Salamandroidea</taxon>
        <taxon>Salamandridae</taxon>
        <taxon>Pleurodelinae</taxon>
        <taxon>Pleurodeles</taxon>
    </lineage>
</organism>
<feature type="region of interest" description="Disordered" evidence="1">
    <location>
        <begin position="30"/>
        <end position="57"/>
    </location>
</feature>
<evidence type="ECO:0000256" key="1">
    <source>
        <dbReference type="SAM" id="MobiDB-lite"/>
    </source>
</evidence>
<reference evidence="2" key="1">
    <citation type="journal article" date="2022" name="bioRxiv">
        <title>Sequencing and chromosome-scale assembly of the giantPleurodeles waltlgenome.</title>
        <authorList>
            <person name="Brown T."/>
            <person name="Elewa A."/>
            <person name="Iarovenko S."/>
            <person name="Subramanian E."/>
            <person name="Araus A.J."/>
            <person name="Petzold A."/>
            <person name="Susuki M."/>
            <person name="Suzuki K.-i.T."/>
            <person name="Hayashi T."/>
            <person name="Toyoda A."/>
            <person name="Oliveira C."/>
            <person name="Osipova E."/>
            <person name="Leigh N.D."/>
            <person name="Simon A."/>
            <person name="Yun M.H."/>
        </authorList>
    </citation>
    <scope>NUCLEOTIDE SEQUENCE</scope>
    <source>
        <strain evidence="2">20211129_DDA</strain>
        <tissue evidence="2">Liver</tissue>
    </source>
</reference>
<sequence>MVALQVLPLLCCESRVSGHGSRHNKLLSTLASGDPRELVPAPGGPRDTANASSTVSGDGALRERSYWSAILVTPRGFNNVD</sequence>
<protein>
    <recommendedName>
        <fullName evidence="4">Secreted protein</fullName>
    </recommendedName>
</protein>
<proteinExistence type="predicted"/>
<name>A0AAV7U4F7_PLEWA</name>
<dbReference type="AlphaFoldDB" id="A0AAV7U4F7"/>
<dbReference type="Proteomes" id="UP001066276">
    <property type="component" value="Chromosome 3_1"/>
</dbReference>
<evidence type="ECO:0000313" key="2">
    <source>
        <dbReference type="EMBL" id="KAJ1183783.1"/>
    </source>
</evidence>
<evidence type="ECO:0000313" key="3">
    <source>
        <dbReference type="Proteomes" id="UP001066276"/>
    </source>
</evidence>